<keyword evidence="1" id="KW-0175">Coiled coil</keyword>
<accession>A0AAI9H2U8</accession>
<feature type="chain" id="PRO_5042511665" evidence="2">
    <location>
        <begin position="24"/>
        <end position="273"/>
    </location>
</feature>
<evidence type="ECO:0000256" key="1">
    <source>
        <dbReference type="SAM" id="Coils"/>
    </source>
</evidence>
<feature type="coiled-coil region" evidence="1">
    <location>
        <begin position="52"/>
        <end position="93"/>
    </location>
</feature>
<dbReference type="RefSeq" id="WP_021528500.1">
    <property type="nucleotide sequence ID" value="NZ_BFZP01000182.1"/>
</dbReference>
<evidence type="ECO:0000256" key="2">
    <source>
        <dbReference type="SAM" id="SignalP"/>
    </source>
</evidence>
<name>A0AAI9H2U8_ECOLX</name>
<keyword evidence="2" id="KW-0732">Signal</keyword>
<protein>
    <submittedName>
        <fullName evidence="3">Type VI secretion protein</fullName>
    </submittedName>
</protein>
<organism evidence="3">
    <name type="scientific">Escherichia coli</name>
    <dbReference type="NCBI Taxonomy" id="562"/>
    <lineage>
        <taxon>Bacteria</taxon>
        <taxon>Pseudomonadati</taxon>
        <taxon>Pseudomonadota</taxon>
        <taxon>Gammaproteobacteria</taxon>
        <taxon>Enterobacterales</taxon>
        <taxon>Enterobacteriaceae</taxon>
        <taxon>Escherichia</taxon>
    </lineage>
</organism>
<feature type="signal peptide" evidence="2">
    <location>
        <begin position="1"/>
        <end position="23"/>
    </location>
</feature>
<proteinExistence type="predicted"/>
<sequence length="273" mass="31717">MRKQLAVILFSVMTGLITTPAISSGIPVADAAQILGQARAMMQDIKNYKEYMEQTILNNKELLEAYKQYNQMLEDYKQILREAEGLKDKLSSIDYKNFMDEIALISNQFDPVYGGGRMVKNTGNEPWDNAYERNLLLNGYGLTDEEYAEMLAAIPYTSDDRERARQMFEYRQRRVVEGISKDAFVGTLQIQLDEQKKNLQRLKDQRETLGENDTTASIQFIAKQNEQLLQQIQSLQLQQAEAMKYSGRLDDHYFNKRAQQEELKARQLQRAWQ</sequence>
<gene>
    <name evidence="3" type="ORF">P6223_005229</name>
</gene>
<reference evidence="3" key="1">
    <citation type="submission" date="2024-02" db="EMBL/GenBank/DDBJ databases">
        <authorList>
            <consortium name="Clinical and Environmental Microbiology Branch: Whole genome sequencing antimicrobial resistance pathogens in the healthcare setting"/>
        </authorList>
    </citation>
    <scope>NUCLEOTIDE SEQUENCE</scope>
    <source>
        <strain evidence="3">2023CK-00345</strain>
    </source>
</reference>
<feature type="coiled-coil region" evidence="1">
    <location>
        <begin position="185"/>
        <end position="238"/>
    </location>
</feature>
<dbReference type="EMBL" id="ABLFQU030000090">
    <property type="protein sequence ID" value="EMM0028540.1"/>
    <property type="molecule type" value="Genomic_DNA"/>
</dbReference>
<dbReference type="AlphaFoldDB" id="A0AAI9H2U8"/>
<evidence type="ECO:0000313" key="3">
    <source>
        <dbReference type="EMBL" id="EMM0028540.1"/>
    </source>
</evidence>
<comment type="caution">
    <text evidence="3">The sequence shown here is derived from an EMBL/GenBank/DDBJ whole genome shotgun (WGS) entry which is preliminary data.</text>
</comment>